<dbReference type="PANTHER" id="PTHR43692:SF1">
    <property type="entry name" value="UDP-N-ACETYLMURAMOYLALANINE--D-GLUTAMATE LIGASE"/>
    <property type="match status" value="1"/>
</dbReference>
<dbReference type="SUPFAM" id="SSF52402">
    <property type="entry name" value="Adenine nucleotide alpha hydrolases-like"/>
    <property type="match status" value="2"/>
</dbReference>
<evidence type="ECO:0000259" key="11">
    <source>
        <dbReference type="Pfam" id="PF26299"/>
    </source>
</evidence>
<keyword evidence="6 7" id="KW-0067">ATP-binding</keyword>
<gene>
    <name evidence="7" type="primary">murD</name>
    <name evidence="8" type="synonym">murL</name>
    <name evidence="12" type="ORF">A2358_00210</name>
</gene>
<dbReference type="InterPro" id="IPR014729">
    <property type="entry name" value="Rossmann-like_a/b/a_fold"/>
</dbReference>
<dbReference type="GO" id="GO:0005737">
    <property type="term" value="C:cytoplasm"/>
    <property type="evidence" value="ECO:0007669"/>
    <property type="project" value="UniProtKB-SubCell"/>
</dbReference>
<keyword evidence="7" id="KW-0132">Cell division</keyword>
<evidence type="ECO:0000256" key="6">
    <source>
        <dbReference type="ARBA" id="ARBA00022840"/>
    </source>
</evidence>
<accession>A0A1G2IX05</accession>
<comment type="similarity">
    <text evidence="8">Belongs to the MurL family.</text>
</comment>
<organism evidence="12 13">
    <name type="scientific">Candidatus Staskawiczbacteria bacterium RIFOXYB1_FULL_37_44</name>
    <dbReference type="NCBI Taxonomy" id="1802223"/>
    <lineage>
        <taxon>Bacteria</taxon>
        <taxon>Candidatus Staskawicziibacteriota</taxon>
    </lineage>
</organism>
<dbReference type="STRING" id="1802223.A2358_00210"/>
<dbReference type="InterPro" id="IPR013221">
    <property type="entry name" value="Mur_ligase_cen"/>
</dbReference>
<dbReference type="Proteomes" id="UP000178650">
    <property type="component" value="Unassembled WGS sequence"/>
</dbReference>
<dbReference type="Pfam" id="PF26298">
    <property type="entry name" value="MurL_epimerase_C"/>
    <property type="match status" value="1"/>
</dbReference>
<dbReference type="SUPFAM" id="SSF53623">
    <property type="entry name" value="MurD-like peptide ligases, catalytic domain"/>
    <property type="match status" value="1"/>
</dbReference>
<dbReference type="GO" id="GO:0009252">
    <property type="term" value="P:peptidoglycan biosynthetic process"/>
    <property type="evidence" value="ECO:0007669"/>
    <property type="project" value="UniProtKB-UniRule"/>
</dbReference>
<keyword evidence="8" id="KW-0413">Isomerase</keyword>
<comment type="similarity">
    <text evidence="7">Belongs to the MurCDEF family.</text>
</comment>
<keyword evidence="5 7" id="KW-0547">Nucleotide-binding</keyword>
<dbReference type="InterPro" id="IPR058740">
    <property type="entry name" value="MurL_N"/>
</dbReference>
<dbReference type="SUPFAM" id="SSF53244">
    <property type="entry name" value="MurD-like peptide ligases, peptide-binding domain"/>
    <property type="match status" value="1"/>
</dbReference>
<evidence type="ECO:0000256" key="3">
    <source>
        <dbReference type="ARBA" id="ARBA00022490"/>
    </source>
</evidence>
<dbReference type="Gene3D" id="3.40.50.620">
    <property type="entry name" value="HUPs"/>
    <property type="match status" value="1"/>
</dbReference>
<dbReference type="InterPro" id="IPR036565">
    <property type="entry name" value="Mur-like_cat_sf"/>
</dbReference>
<keyword evidence="3 7" id="KW-0963">Cytoplasm</keyword>
<name>A0A1G2IX05_9BACT</name>
<feature type="domain" description="Mur ligase central" evidence="9">
    <location>
        <begin position="523"/>
        <end position="663"/>
    </location>
</feature>
<dbReference type="InterPro" id="IPR005762">
    <property type="entry name" value="MurD"/>
</dbReference>
<evidence type="ECO:0000256" key="2">
    <source>
        <dbReference type="ARBA" id="ARBA00004752"/>
    </source>
</evidence>
<comment type="catalytic activity">
    <reaction evidence="8">
        <text>UDP-N-acetyl-alpha-D-muramoyl-L-alanyl-L-glutamate + ATP + H2O = UDP-N-acetyl-alpha-D-muramoyl-L-alanyl-D-glutamate + AMP + diphosphate + H(+)</text>
        <dbReference type="Rhea" id="RHEA:58812"/>
        <dbReference type="ChEBI" id="CHEBI:15377"/>
        <dbReference type="ChEBI" id="CHEBI:15378"/>
        <dbReference type="ChEBI" id="CHEBI:30616"/>
        <dbReference type="ChEBI" id="CHEBI:33019"/>
        <dbReference type="ChEBI" id="CHEBI:83900"/>
        <dbReference type="ChEBI" id="CHEBI:142725"/>
        <dbReference type="ChEBI" id="CHEBI:456215"/>
        <dbReference type="EC" id="5.1.1.23"/>
    </reaction>
</comment>
<keyword evidence="7" id="KW-0961">Cell wall biogenesis/degradation</keyword>
<dbReference type="HAMAP" id="MF_02209">
    <property type="entry name" value="MurL"/>
    <property type="match status" value="1"/>
</dbReference>
<keyword evidence="4 7" id="KW-0436">Ligase</keyword>
<evidence type="ECO:0000256" key="1">
    <source>
        <dbReference type="ARBA" id="ARBA00004496"/>
    </source>
</evidence>
<dbReference type="Gene3D" id="3.40.1190.10">
    <property type="entry name" value="Mur-like, catalytic domain"/>
    <property type="match status" value="1"/>
</dbReference>
<comment type="function">
    <text evidence="8">Cell wall formation. Catalyzes epimerization of the terminal L-glutamate in UDP-N-acetyl-alpha-D-muramoyl-L-alanyl-L-glutamate.</text>
</comment>
<comment type="subcellular location">
    <subcellularLocation>
        <location evidence="1 7">Cytoplasm</location>
    </subcellularLocation>
</comment>
<keyword evidence="7" id="KW-0573">Peptidoglycan synthesis</keyword>
<dbReference type="GO" id="GO:0008360">
    <property type="term" value="P:regulation of cell shape"/>
    <property type="evidence" value="ECO:0007669"/>
    <property type="project" value="UniProtKB-KW"/>
</dbReference>
<dbReference type="InterPro" id="IPR058741">
    <property type="entry name" value="MurL_C"/>
</dbReference>
<reference evidence="12 13" key="1">
    <citation type="journal article" date="2016" name="Nat. Commun.">
        <title>Thousands of microbial genomes shed light on interconnected biogeochemical processes in an aquifer system.</title>
        <authorList>
            <person name="Anantharaman K."/>
            <person name="Brown C.T."/>
            <person name="Hug L.A."/>
            <person name="Sharon I."/>
            <person name="Castelle C.J."/>
            <person name="Probst A.J."/>
            <person name="Thomas B.C."/>
            <person name="Singh A."/>
            <person name="Wilkins M.J."/>
            <person name="Karaoz U."/>
            <person name="Brodie E.L."/>
            <person name="Williams K.H."/>
            <person name="Hubbard S.S."/>
            <person name="Banfield J.F."/>
        </authorList>
    </citation>
    <scope>NUCLEOTIDE SEQUENCE [LARGE SCALE GENOMIC DNA]</scope>
</reference>
<dbReference type="EMBL" id="MHPJ01000004">
    <property type="protein sequence ID" value="OGZ79375.1"/>
    <property type="molecule type" value="Genomic_DNA"/>
</dbReference>
<dbReference type="EC" id="6.3.2.9" evidence="7"/>
<evidence type="ECO:0000259" key="9">
    <source>
        <dbReference type="Pfam" id="PF08245"/>
    </source>
</evidence>
<evidence type="ECO:0000313" key="12">
    <source>
        <dbReference type="EMBL" id="OGZ79375.1"/>
    </source>
</evidence>
<feature type="binding site" evidence="7">
    <location>
        <begin position="525"/>
        <end position="531"/>
    </location>
    <ligand>
        <name>ATP</name>
        <dbReference type="ChEBI" id="CHEBI:30616"/>
    </ligand>
</feature>
<evidence type="ECO:0000259" key="10">
    <source>
        <dbReference type="Pfam" id="PF26298"/>
    </source>
</evidence>
<dbReference type="GO" id="GO:0071555">
    <property type="term" value="P:cell wall organization"/>
    <property type="evidence" value="ECO:0007669"/>
    <property type="project" value="UniProtKB-KW"/>
</dbReference>
<comment type="function">
    <text evidence="7">Cell wall formation. Catalyzes the addition of glutamate to the nucleotide precursor UDP-N-acetylmuramoyl-L-alanine (UMA).</text>
</comment>
<comment type="catalytic activity">
    <reaction evidence="7">
        <text>UDP-N-acetyl-alpha-D-muramoyl-L-alanine + D-glutamate + ATP = UDP-N-acetyl-alpha-D-muramoyl-L-alanyl-D-glutamate + ADP + phosphate + H(+)</text>
        <dbReference type="Rhea" id="RHEA:16429"/>
        <dbReference type="ChEBI" id="CHEBI:15378"/>
        <dbReference type="ChEBI" id="CHEBI:29986"/>
        <dbReference type="ChEBI" id="CHEBI:30616"/>
        <dbReference type="ChEBI" id="CHEBI:43474"/>
        <dbReference type="ChEBI" id="CHEBI:83898"/>
        <dbReference type="ChEBI" id="CHEBI:83900"/>
        <dbReference type="ChEBI" id="CHEBI:456216"/>
        <dbReference type="EC" id="6.3.2.9"/>
    </reaction>
</comment>
<dbReference type="GO" id="GO:0008764">
    <property type="term" value="F:UDP-N-acetylmuramoylalanine-D-glutamate ligase activity"/>
    <property type="evidence" value="ECO:0007669"/>
    <property type="project" value="UniProtKB-UniRule"/>
</dbReference>
<dbReference type="Pfam" id="PF26299">
    <property type="entry name" value="MurL_N"/>
    <property type="match status" value="1"/>
</dbReference>
<dbReference type="NCBIfam" id="TIGR01087">
    <property type="entry name" value="murD"/>
    <property type="match status" value="1"/>
</dbReference>
<feature type="domain" description="MurL N-terminal" evidence="11">
    <location>
        <begin position="3"/>
        <end position="285"/>
    </location>
</feature>
<dbReference type="Pfam" id="PF08245">
    <property type="entry name" value="Mur_ligase_M"/>
    <property type="match status" value="1"/>
</dbReference>
<dbReference type="GO" id="GO:0005524">
    <property type="term" value="F:ATP binding"/>
    <property type="evidence" value="ECO:0007669"/>
    <property type="project" value="UniProtKB-UniRule"/>
</dbReference>
<dbReference type="AlphaFoldDB" id="A0A1G2IX05"/>
<evidence type="ECO:0000256" key="4">
    <source>
        <dbReference type="ARBA" id="ARBA00022598"/>
    </source>
</evidence>
<comment type="pathway">
    <text evidence="2 7">Cell wall biogenesis; peptidoglycan biosynthesis.</text>
</comment>
<dbReference type="InterPro" id="IPR043689">
    <property type="entry name" value="MurL"/>
</dbReference>
<dbReference type="InterPro" id="IPR036615">
    <property type="entry name" value="Mur_ligase_C_dom_sf"/>
</dbReference>
<evidence type="ECO:0000256" key="8">
    <source>
        <dbReference type="HAMAP-Rule" id="MF_02209"/>
    </source>
</evidence>
<dbReference type="GO" id="GO:0016855">
    <property type="term" value="F:racemase and epimerase activity, acting on amino acids and derivatives"/>
    <property type="evidence" value="ECO:0007669"/>
    <property type="project" value="UniProtKB-UniRule"/>
</dbReference>
<dbReference type="PANTHER" id="PTHR43692">
    <property type="entry name" value="UDP-N-ACETYLMURAMOYLALANINE--D-GLUTAMATE LIGASE"/>
    <property type="match status" value="1"/>
</dbReference>
<keyword evidence="7" id="KW-0131">Cell cycle</keyword>
<evidence type="ECO:0000256" key="7">
    <source>
        <dbReference type="HAMAP-Rule" id="MF_00639"/>
    </source>
</evidence>
<comment type="caution">
    <text evidence="12">The sequence shown here is derived from an EMBL/GenBank/DDBJ whole genome shotgun (WGS) entry which is preliminary data.</text>
</comment>
<keyword evidence="7" id="KW-0133">Cell shape</keyword>
<proteinExistence type="inferred from homology"/>
<sequence>MQQKATVFEFTSYKFEPEKRRIYFNYKTEFKNFEPILFTEMIELQDEPDFENLPAEFLQKIFEGLHLILGISYYKLHCATIVRHKYKLAKEEVNFWNTVYKKGLGEFFYRNKLDPKISPRFSFDKKLKSHNYRIPLNDKFFVAVSGGKDSVVAAELLKKQGIDVIAVFTETQKKSLLVDKVIEVSGLESLKIKRFMDWKVLDKNAGYFQGHIPISAIYAFLSVLCCVVYKRTYFAMSNEHSSNFGNTKYKGEIINHQWSKSIEFENLFQNYIKDFVTPDVYYFSLLRPFYEIRIAELFCKYKKYFTYFSSCNKNFKIETVQNKLWCGECPKCAFVFLLLSPFLEKQELLNIFGRNLFEDEKLLPLFTDILGFGKLKPFDCVGTFDESKAALYMAREKFEDSLVVKEFSAKIKNPEKFVEKVFKTQESNVPDRLKFLGMKNATVLGFGKEGEATKEYLNTNFSDLKVDILDQKFNEDYLEKQVNYDILVKTPGIPKNKIKIPYTTATNIFFSEIKSRENKIIGVTGSKGKSTTASLIYHILKQAGKNVFLLGNIGNPMLSVLLQEIKSDVIFVLELSSYQLDDIKFSPNIAVVTNLFPEHMDYHKKLENYYGAKKNIIKFQEAGDYFIFNSKNILVKKWAARATSKVINFSKAKLSTNIKPKILGEHNLSNIKVAVAVVKILEVGDSDIISAINCFKGLPHRLEFVGEFEGIKFYDDAISTTPESTIMAIESLKNVDTIFLGGEDRGYNFTQLEETIKKYKIRNIALFPNSGKKIKLKGLNILKTKRMEEAVKFAFRFTKKGSVCLLSCASPSYSLWKNFEEKGDQFKKFVEMYNEKAF</sequence>
<feature type="domain" description="MurL C-terminal" evidence="10">
    <location>
        <begin position="308"/>
        <end position="414"/>
    </location>
</feature>
<dbReference type="EC" id="5.1.1.23" evidence="8"/>
<dbReference type="Gene3D" id="3.90.190.20">
    <property type="entry name" value="Mur ligase, C-terminal domain"/>
    <property type="match status" value="1"/>
</dbReference>
<evidence type="ECO:0000256" key="5">
    <source>
        <dbReference type="ARBA" id="ARBA00022741"/>
    </source>
</evidence>
<dbReference type="UniPathway" id="UPA00219"/>
<protein>
    <recommendedName>
        <fullName evidence="7 8">Multifunctional fusion protein</fullName>
    </recommendedName>
    <domain>
        <recommendedName>
            <fullName evidence="7">UDP-N-acetylmuramoylalanine--D-glutamate ligase</fullName>
            <ecNumber evidence="7">6.3.2.9</ecNumber>
        </recommendedName>
        <alternativeName>
            <fullName evidence="7">D-glutamic acid-adding enzyme</fullName>
        </alternativeName>
        <alternativeName>
            <fullName evidence="7">UDP-N-acetylmuramoyl-L-alanyl-D-glutamate synthetase</fullName>
        </alternativeName>
    </domain>
    <domain>
        <recommendedName>
            <fullName evidence="8">UDP-N-acetyl-alpha-D-muramoyl-L-alanyl-L-glutamate epimerase</fullName>
            <ecNumber evidence="8">5.1.1.23</ecNumber>
        </recommendedName>
        <alternativeName>
            <fullName evidence="8">UDP-MurNAc-L-Ala-L-Glu epimerase</fullName>
        </alternativeName>
    </domain>
</protein>
<evidence type="ECO:0000313" key="13">
    <source>
        <dbReference type="Proteomes" id="UP000178650"/>
    </source>
</evidence>
<dbReference type="HAMAP" id="MF_00639">
    <property type="entry name" value="MurD"/>
    <property type="match status" value="1"/>
</dbReference>
<dbReference type="GO" id="GO:0051301">
    <property type="term" value="P:cell division"/>
    <property type="evidence" value="ECO:0007669"/>
    <property type="project" value="UniProtKB-KW"/>
</dbReference>